<dbReference type="EC" id="4.1.1.20" evidence="10 12"/>
<dbReference type="SUPFAM" id="SSF50621">
    <property type="entry name" value="Alanine racemase C-terminal domain-like"/>
    <property type="match status" value="1"/>
</dbReference>
<dbReference type="HAMAP" id="MF_02120">
    <property type="entry name" value="LysA"/>
    <property type="match status" value="1"/>
</dbReference>
<dbReference type="Gene3D" id="2.40.37.10">
    <property type="entry name" value="Lyase, Ornithine Decarboxylase, Chain A, domain 1"/>
    <property type="match status" value="1"/>
</dbReference>
<feature type="binding site" evidence="12">
    <location>
        <position position="390"/>
    </location>
    <ligand>
        <name>pyridoxal 5'-phosphate</name>
        <dbReference type="ChEBI" id="CHEBI:597326"/>
    </ligand>
</feature>
<keyword evidence="3 12" id="KW-0210">Decarboxylase</keyword>
<feature type="modified residue" description="N6-(pyridoxal phosphate)lysine" evidence="12 13">
    <location>
        <position position="66"/>
    </location>
</feature>
<keyword evidence="6 12" id="KW-0456">Lyase</keyword>
<reference evidence="16 17" key="1">
    <citation type="submission" date="2018-04" db="EMBL/GenBank/DDBJ databases">
        <title>Paenibacillus taichungensis Genome sequencing and assembly.</title>
        <authorList>
            <person name="Xu J."/>
            <person name="Rensing C."/>
            <person name="Mazhar H.S."/>
        </authorList>
    </citation>
    <scope>NUCLEOTIDE SEQUENCE [LARGE SCALE GENOMIC DNA]</scope>
    <source>
        <strain evidence="16 17">NC1</strain>
    </source>
</reference>
<dbReference type="NCBIfam" id="TIGR01048">
    <property type="entry name" value="lysA"/>
    <property type="match status" value="1"/>
</dbReference>
<feature type="binding site" evidence="12">
    <location>
        <position position="248"/>
    </location>
    <ligand>
        <name>pyridoxal 5'-phosphate</name>
        <dbReference type="ChEBI" id="CHEBI:597326"/>
    </ligand>
</feature>
<sequence length="443" mass="48393">MYLHGTSKINAQGHLEIGGVDTTVLKEQFGTPLYVVDEQLVRERCREYMEAFRASGLGFQVAYASKAFCVMAMCALAAEEGLSLDVVSDGELFTALQAGFPAERIHFHGNNKTLEEIEMALDAEIGCFVVDNFNELHLLQAVAADKNRKVNILLRVTPGVEAHTHEYISTGQTDSKFGFDIGNGTAFEAIELASKQSNLVLLGVHSHIGSQIFEVEGFQMAVQRVAEFAAAVYERLNVAFKVVNLGGGFGIRYIDGDTPLEVSQYVKAITDAVKNHFAQIGYAVPEIWVEPGRSIVGEAGTTLYTVGTSKDIPGVRKYVAVDGGMTDNPRPALYESKYEAVLANRANEVAQETVSVAGKCCESGDMLIWDLDLPKVQSGDLLAVACTGAYNYSMASNYNRIRRPAVVFVKDGQGDVVVRRETYQDIIQNDLVPERIAKQPVTR</sequence>
<evidence type="ECO:0000256" key="5">
    <source>
        <dbReference type="ARBA" id="ARBA00023154"/>
    </source>
</evidence>
<evidence type="ECO:0000256" key="9">
    <source>
        <dbReference type="ARBA" id="ARBA00060983"/>
    </source>
</evidence>
<comment type="subunit">
    <text evidence="12">Homodimer.</text>
</comment>
<feature type="binding site" evidence="12">
    <location>
        <position position="293"/>
    </location>
    <ligand>
        <name>substrate</name>
    </ligand>
</feature>
<dbReference type="PRINTS" id="PR01181">
    <property type="entry name" value="DAPDCRBXLASE"/>
</dbReference>
<evidence type="ECO:0000259" key="15">
    <source>
        <dbReference type="Pfam" id="PF02784"/>
    </source>
</evidence>
<comment type="caution">
    <text evidence="16">The sequence shown here is derived from an EMBL/GenBank/DDBJ whole genome shotgun (WGS) entry which is preliminary data.</text>
</comment>
<dbReference type="GO" id="GO:0030170">
    <property type="term" value="F:pyridoxal phosphate binding"/>
    <property type="evidence" value="ECO:0007669"/>
    <property type="project" value="UniProtKB-UniRule"/>
</dbReference>
<comment type="pathway">
    <text evidence="8 12 14">Amino-acid biosynthesis; L-lysine biosynthesis via DAP pathway; L-lysine from DL-2,6-diaminopimelate: step 1/1.</text>
</comment>
<feature type="binding site" evidence="12">
    <location>
        <position position="362"/>
    </location>
    <ligand>
        <name>substrate</name>
    </ligand>
</feature>
<dbReference type="UniPathway" id="UPA00034">
    <property type="reaction ID" value="UER00027"/>
</dbReference>
<dbReference type="RefSeq" id="WP_113054031.1">
    <property type="nucleotide sequence ID" value="NZ_QEVW01000009.1"/>
</dbReference>
<feature type="binding site" evidence="12">
    <location>
        <position position="330"/>
    </location>
    <ligand>
        <name>substrate</name>
    </ligand>
</feature>
<organism evidence="16 17">
    <name type="scientific">Paenibacillus taichungensis</name>
    <dbReference type="NCBI Taxonomy" id="484184"/>
    <lineage>
        <taxon>Bacteria</taxon>
        <taxon>Bacillati</taxon>
        <taxon>Bacillota</taxon>
        <taxon>Bacilli</taxon>
        <taxon>Bacillales</taxon>
        <taxon>Paenibacillaceae</taxon>
        <taxon>Paenibacillus</taxon>
    </lineage>
</organism>
<evidence type="ECO:0000256" key="6">
    <source>
        <dbReference type="ARBA" id="ARBA00023239"/>
    </source>
</evidence>
<feature type="active site" description="Proton donor" evidence="13">
    <location>
        <position position="361"/>
    </location>
</feature>
<evidence type="ECO:0000256" key="3">
    <source>
        <dbReference type="ARBA" id="ARBA00022793"/>
    </source>
</evidence>
<evidence type="ECO:0000256" key="11">
    <source>
        <dbReference type="ARBA" id="ARBA00074972"/>
    </source>
</evidence>
<evidence type="ECO:0000256" key="13">
    <source>
        <dbReference type="PIRSR" id="PIRSR600183-50"/>
    </source>
</evidence>
<dbReference type="Gene3D" id="3.20.20.10">
    <property type="entry name" value="Alanine racemase"/>
    <property type="match status" value="1"/>
</dbReference>
<evidence type="ECO:0000256" key="1">
    <source>
        <dbReference type="ARBA" id="ARBA00001933"/>
    </source>
</evidence>
<accession>A0A329QQF9</accession>
<dbReference type="Proteomes" id="UP000250642">
    <property type="component" value="Unassembled WGS sequence"/>
</dbReference>
<gene>
    <name evidence="12 16" type="primary">lysA</name>
    <name evidence="16" type="ORF">DC345_16875</name>
</gene>
<dbReference type="InterPro" id="IPR022644">
    <property type="entry name" value="De-COase2_N"/>
</dbReference>
<dbReference type="Pfam" id="PF02784">
    <property type="entry name" value="Orn_Arg_deC_N"/>
    <property type="match status" value="1"/>
</dbReference>
<dbReference type="InterPro" id="IPR029066">
    <property type="entry name" value="PLP-binding_barrel"/>
</dbReference>
<dbReference type="FunFam" id="2.40.37.10:FF:000003">
    <property type="entry name" value="Diaminopimelate decarboxylase"/>
    <property type="match status" value="1"/>
</dbReference>
<dbReference type="PANTHER" id="PTHR43727:SF2">
    <property type="entry name" value="GROUP IV DECARBOXYLASE"/>
    <property type="match status" value="1"/>
</dbReference>
<evidence type="ECO:0000256" key="12">
    <source>
        <dbReference type="HAMAP-Rule" id="MF_02120"/>
    </source>
</evidence>
<name>A0A329QQF9_9BACL</name>
<dbReference type="GO" id="GO:0009089">
    <property type="term" value="P:lysine biosynthetic process via diaminopimelate"/>
    <property type="evidence" value="ECO:0007669"/>
    <property type="project" value="UniProtKB-UniRule"/>
</dbReference>
<feature type="domain" description="Orn/DAP/Arg decarboxylase 2 N-terminal" evidence="15">
    <location>
        <begin position="41"/>
        <end position="296"/>
    </location>
</feature>
<dbReference type="SUPFAM" id="SSF51419">
    <property type="entry name" value="PLP-binding barrel"/>
    <property type="match status" value="1"/>
</dbReference>
<dbReference type="AlphaFoldDB" id="A0A329QQF9"/>
<proteinExistence type="inferred from homology"/>
<evidence type="ECO:0000313" key="17">
    <source>
        <dbReference type="Proteomes" id="UP000250642"/>
    </source>
</evidence>
<evidence type="ECO:0000256" key="2">
    <source>
        <dbReference type="ARBA" id="ARBA00022605"/>
    </source>
</evidence>
<evidence type="ECO:0000256" key="7">
    <source>
        <dbReference type="ARBA" id="ARBA00050464"/>
    </source>
</evidence>
<dbReference type="InterPro" id="IPR009006">
    <property type="entry name" value="Ala_racemase/Decarboxylase_C"/>
</dbReference>
<dbReference type="CDD" id="cd06828">
    <property type="entry name" value="PLPDE_III_DapDC"/>
    <property type="match status" value="1"/>
</dbReference>
<comment type="function">
    <text evidence="12">Specifically catalyzes the decarboxylation of meso-diaminopimelate (meso-DAP) to L-lysine.</text>
</comment>
<dbReference type="GO" id="GO:0008836">
    <property type="term" value="F:diaminopimelate decarboxylase activity"/>
    <property type="evidence" value="ECO:0007669"/>
    <property type="project" value="UniProtKB-UniRule"/>
</dbReference>
<keyword evidence="5 12" id="KW-0457">Lysine biosynthesis</keyword>
<feature type="binding site" evidence="12">
    <location>
        <position position="390"/>
    </location>
    <ligand>
        <name>substrate</name>
    </ligand>
</feature>
<dbReference type="EMBL" id="QEVW01000009">
    <property type="protein sequence ID" value="RAW14615.1"/>
    <property type="molecule type" value="Genomic_DNA"/>
</dbReference>
<evidence type="ECO:0000313" key="16">
    <source>
        <dbReference type="EMBL" id="RAW14615.1"/>
    </source>
</evidence>
<comment type="similarity">
    <text evidence="9 12">Belongs to the Orn/Lys/Arg decarboxylase class-II family. LysA subfamily.</text>
</comment>
<dbReference type="PANTHER" id="PTHR43727">
    <property type="entry name" value="DIAMINOPIMELATE DECARBOXYLASE"/>
    <property type="match status" value="1"/>
</dbReference>
<keyword evidence="2 12" id="KW-0028">Amino-acid biosynthesis</keyword>
<dbReference type="InterPro" id="IPR000183">
    <property type="entry name" value="Orn/DAP/Arg_de-COase"/>
</dbReference>
<evidence type="ECO:0000256" key="8">
    <source>
        <dbReference type="ARBA" id="ARBA00060643"/>
    </source>
</evidence>
<dbReference type="PRINTS" id="PR01179">
    <property type="entry name" value="ODADCRBXLASE"/>
</dbReference>
<evidence type="ECO:0000256" key="4">
    <source>
        <dbReference type="ARBA" id="ARBA00022898"/>
    </source>
</evidence>
<comment type="catalytic activity">
    <reaction evidence="7 12 14">
        <text>meso-2,6-diaminopimelate + H(+) = L-lysine + CO2</text>
        <dbReference type="Rhea" id="RHEA:15101"/>
        <dbReference type="ChEBI" id="CHEBI:15378"/>
        <dbReference type="ChEBI" id="CHEBI:16526"/>
        <dbReference type="ChEBI" id="CHEBI:32551"/>
        <dbReference type="ChEBI" id="CHEBI:57791"/>
        <dbReference type="EC" id="4.1.1.20"/>
    </reaction>
</comment>
<feature type="binding site" evidence="12">
    <location>
        <begin position="290"/>
        <end position="293"/>
    </location>
    <ligand>
        <name>pyridoxal 5'-phosphate</name>
        <dbReference type="ChEBI" id="CHEBI:597326"/>
    </ligand>
</feature>
<evidence type="ECO:0000256" key="10">
    <source>
        <dbReference type="ARBA" id="ARBA00066427"/>
    </source>
</evidence>
<dbReference type="FunFam" id="3.20.20.10:FF:000003">
    <property type="entry name" value="Diaminopimelate decarboxylase"/>
    <property type="match status" value="1"/>
</dbReference>
<evidence type="ECO:0000256" key="14">
    <source>
        <dbReference type="RuleBase" id="RU003738"/>
    </source>
</evidence>
<feature type="binding site" evidence="12">
    <location>
        <position position="334"/>
    </location>
    <ligand>
        <name>substrate</name>
    </ligand>
</feature>
<dbReference type="InterPro" id="IPR002986">
    <property type="entry name" value="DAP_deCOOHase_LysA"/>
</dbReference>
<protein>
    <recommendedName>
        <fullName evidence="11 12">Diaminopimelate decarboxylase</fullName>
        <shortName evidence="12">DAP decarboxylase</shortName>
        <shortName evidence="12">DAPDC</shortName>
        <ecNumber evidence="10 12">4.1.1.20</ecNumber>
    </recommendedName>
</protein>
<comment type="cofactor">
    <cofactor evidence="1 12 13 14">
        <name>pyridoxal 5'-phosphate</name>
        <dbReference type="ChEBI" id="CHEBI:597326"/>
    </cofactor>
</comment>
<keyword evidence="4 12" id="KW-0663">Pyridoxal phosphate</keyword>